<evidence type="ECO:0000313" key="3">
    <source>
        <dbReference type="Proteomes" id="UP000349468"/>
    </source>
</evidence>
<keyword evidence="1" id="KW-0472">Membrane</keyword>
<organism evidence="2 3">
    <name type="scientific">Pseudomonas fluorescens</name>
    <dbReference type="NCBI Taxonomy" id="294"/>
    <lineage>
        <taxon>Bacteria</taxon>
        <taxon>Pseudomonadati</taxon>
        <taxon>Pseudomonadota</taxon>
        <taxon>Gammaproteobacteria</taxon>
        <taxon>Pseudomonadales</taxon>
        <taxon>Pseudomonadaceae</taxon>
        <taxon>Pseudomonas</taxon>
    </lineage>
</organism>
<reference evidence="2 3" key="1">
    <citation type="submission" date="2019-09" db="EMBL/GenBank/DDBJ databases">
        <authorList>
            <person name="Chandra G."/>
            <person name="Truman W A."/>
        </authorList>
    </citation>
    <scope>NUCLEOTIDE SEQUENCE [LARGE SCALE GENOMIC DNA]</scope>
    <source>
        <strain evidence="2">PS870</strain>
    </source>
</reference>
<keyword evidence="1" id="KW-1133">Transmembrane helix</keyword>
<gene>
    <name evidence="2" type="ORF">PS870_03045</name>
</gene>
<sequence length="122" mass="13201">MLKLQAVVKRGNAIGTVLRPHRHENGHYVVSMTRFEKDYIRVANPDELPLWVDKGYSLRMSNPHVSNHRSPSLISPASIEMLSEGTSGADGGAQPVSGTSSSKILVMGSGVVVVIATLLYLF</sequence>
<evidence type="ECO:0000313" key="2">
    <source>
        <dbReference type="EMBL" id="VVP05714.1"/>
    </source>
</evidence>
<proteinExistence type="predicted"/>
<evidence type="ECO:0000256" key="1">
    <source>
        <dbReference type="SAM" id="Phobius"/>
    </source>
</evidence>
<dbReference type="AlphaFoldDB" id="A0A5E7LCG5"/>
<feature type="transmembrane region" description="Helical" evidence="1">
    <location>
        <begin position="104"/>
        <end position="121"/>
    </location>
</feature>
<dbReference type="Proteomes" id="UP000349468">
    <property type="component" value="Unassembled WGS sequence"/>
</dbReference>
<keyword evidence="1" id="KW-0812">Transmembrane</keyword>
<accession>A0A5E7LCG5</accession>
<protein>
    <submittedName>
        <fullName evidence="2">Uncharacterized protein</fullName>
    </submittedName>
</protein>
<dbReference type="RefSeq" id="WP_154912554.1">
    <property type="nucleotide sequence ID" value="NZ_CABVIK010000009.1"/>
</dbReference>
<name>A0A5E7LCG5_PSEFL</name>
<dbReference type="EMBL" id="CABVIK010000009">
    <property type="protein sequence ID" value="VVP05714.1"/>
    <property type="molecule type" value="Genomic_DNA"/>
</dbReference>